<dbReference type="PROSITE" id="PS00523">
    <property type="entry name" value="SULFATASE_1"/>
    <property type="match status" value="1"/>
</dbReference>
<sequence precursor="true">MAWKHLCLAATCWAFFGPSVIEAVAVPPNFVVIFTDDQGYADVGCFGSPDIRTPRLDAMAADGMKFTSFYAQPVCGPSRAALMTGCYPMRVAERGNQKQVHPILHSEEVTVAEVLKSKGYATACFGKWDLAKHAQEGFFTDLLPTRQGFDYFYGTPTSNDRYANLYRNEELIEPNTQLATLTKRYTDEAIGFMRKNQSQPFFVYIPHSMPHTRLDASPPFKGNSKRGLYGDVIEEIDFNVGRILDAVNELGLADNTYVIFTSDNGPWLIKNASHADGHLPSDHGGSAGQLRSGKVSTFEGGVRVPCIVWAPGRVPDGATCDSIASTLDVLPTLAALAGATVPADRVIDGEDIRHLIHGEFDKANADKAFYYYLRVQLQAVRQGKWKLHLVRDKEPIGAAPFSKNRHIAAADRIGFDAPFLVDLDHDIGETTNVAVEYPQITRRLLGLAEAMRSDLGDFDRVGKNMRFFDLDGPRPTKPPVPSK</sequence>
<evidence type="ECO:0000313" key="8">
    <source>
        <dbReference type="Proteomes" id="UP000317977"/>
    </source>
</evidence>
<evidence type="ECO:0000256" key="4">
    <source>
        <dbReference type="ARBA" id="ARBA00022837"/>
    </source>
</evidence>
<dbReference type="Pfam" id="PF14707">
    <property type="entry name" value="Sulfatase_C"/>
    <property type="match status" value="1"/>
</dbReference>
<dbReference type="GO" id="GO:0004065">
    <property type="term" value="F:arylsulfatase activity"/>
    <property type="evidence" value="ECO:0007669"/>
    <property type="project" value="UniProtKB-EC"/>
</dbReference>
<keyword evidence="8" id="KW-1185">Reference proteome</keyword>
<dbReference type="GO" id="GO:0046872">
    <property type="term" value="F:metal ion binding"/>
    <property type="evidence" value="ECO:0007669"/>
    <property type="project" value="UniProtKB-KW"/>
</dbReference>
<evidence type="ECO:0000259" key="6">
    <source>
        <dbReference type="Pfam" id="PF00884"/>
    </source>
</evidence>
<dbReference type="EC" id="3.1.6.1" evidence="7"/>
<keyword evidence="3 7" id="KW-0378">Hydrolase</keyword>
<dbReference type="AlphaFoldDB" id="A0A5C6F505"/>
<comment type="caution">
    <text evidence="7">The sequence shown here is derived from an EMBL/GenBank/DDBJ whole genome shotgun (WGS) entry which is preliminary data.</text>
</comment>
<evidence type="ECO:0000256" key="3">
    <source>
        <dbReference type="ARBA" id="ARBA00022801"/>
    </source>
</evidence>
<feature type="signal peptide" evidence="5">
    <location>
        <begin position="1"/>
        <end position="23"/>
    </location>
</feature>
<gene>
    <name evidence="7" type="primary">atsA_24</name>
    <name evidence="7" type="ORF">Poly59_18840</name>
</gene>
<feature type="domain" description="Sulfatase N-terminal" evidence="6">
    <location>
        <begin position="28"/>
        <end position="339"/>
    </location>
</feature>
<reference evidence="7 8" key="1">
    <citation type="submission" date="2019-02" db="EMBL/GenBank/DDBJ databases">
        <title>Deep-cultivation of Planctomycetes and their phenomic and genomic characterization uncovers novel biology.</title>
        <authorList>
            <person name="Wiegand S."/>
            <person name="Jogler M."/>
            <person name="Boedeker C."/>
            <person name="Pinto D."/>
            <person name="Vollmers J."/>
            <person name="Rivas-Marin E."/>
            <person name="Kohn T."/>
            <person name="Peeters S.H."/>
            <person name="Heuer A."/>
            <person name="Rast P."/>
            <person name="Oberbeckmann S."/>
            <person name="Bunk B."/>
            <person name="Jeske O."/>
            <person name="Meyerdierks A."/>
            <person name="Storesund J.E."/>
            <person name="Kallscheuer N."/>
            <person name="Luecker S."/>
            <person name="Lage O.M."/>
            <person name="Pohl T."/>
            <person name="Merkel B.J."/>
            <person name="Hornburger P."/>
            <person name="Mueller R.-W."/>
            <person name="Bruemmer F."/>
            <person name="Labrenz M."/>
            <person name="Spormann A.M."/>
            <person name="Op Den Camp H."/>
            <person name="Overmann J."/>
            <person name="Amann R."/>
            <person name="Jetten M.S.M."/>
            <person name="Mascher T."/>
            <person name="Medema M.H."/>
            <person name="Devos D.P."/>
            <person name="Kaster A.-K."/>
            <person name="Ovreas L."/>
            <person name="Rohde M."/>
            <person name="Galperin M.Y."/>
            <person name="Jogler C."/>
        </authorList>
    </citation>
    <scope>NUCLEOTIDE SEQUENCE [LARGE SCALE GENOMIC DNA]</scope>
    <source>
        <strain evidence="7 8">Poly59</strain>
    </source>
</reference>
<protein>
    <submittedName>
        <fullName evidence="7">Arylsulfatase</fullName>
        <ecNumber evidence="7">3.1.6.1</ecNumber>
    </submittedName>
</protein>
<dbReference type="InterPro" id="IPR000917">
    <property type="entry name" value="Sulfatase_N"/>
</dbReference>
<proteinExistence type="inferred from homology"/>
<evidence type="ECO:0000313" key="7">
    <source>
        <dbReference type="EMBL" id="TWU55584.1"/>
    </source>
</evidence>
<dbReference type="InterPro" id="IPR050738">
    <property type="entry name" value="Sulfatase"/>
</dbReference>
<dbReference type="Gene3D" id="3.30.1120.10">
    <property type="match status" value="1"/>
</dbReference>
<dbReference type="InterPro" id="IPR017850">
    <property type="entry name" value="Alkaline_phosphatase_core_sf"/>
</dbReference>
<dbReference type="InterPro" id="IPR024607">
    <property type="entry name" value="Sulfatase_CS"/>
</dbReference>
<keyword evidence="5" id="KW-0732">Signal</keyword>
<dbReference type="EMBL" id="SJPX01000002">
    <property type="protein sequence ID" value="TWU55584.1"/>
    <property type="molecule type" value="Genomic_DNA"/>
</dbReference>
<accession>A0A5C6F505</accession>
<evidence type="ECO:0000256" key="2">
    <source>
        <dbReference type="ARBA" id="ARBA00022723"/>
    </source>
</evidence>
<keyword evidence="4" id="KW-0106">Calcium</keyword>
<dbReference type="Proteomes" id="UP000317977">
    <property type="component" value="Unassembled WGS sequence"/>
</dbReference>
<evidence type="ECO:0000256" key="5">
    <source>
        <dbReference type="SAM" id="SignalP"/>
    </source>
</evidence>
<dbReference type="Gene3D" id="3.40.720.10">
    <property type="entry name" value="Alkaline Phosphatase, subunit A"/>
    <property type="match status" value="1"/>
</dbReference>
<dbReference type="PANTHER" id="PTHR42693:SF53">
    <property type="entry name" value="ENDO-4-O-SULFATASE"/>
    <property type="match status" value="1"/>
</dbReference>
<dbReference type="Pfam" id="PF00884">
    <property type="entry name" value="Sulfatase"/>
    <property type="match status" value="1"/>
</dbReference>
<keyword evidence="2" id="KW-0479">Metal-binding</keyword>
<feature type="chain" id="PRO_5023127987" evidence="5">
    <location>
        <begin position="24"/>
        <end position="483"/>
    </location>
</feature>
<dbReference type="PANTHER" id="PTHR42693">
    <property type="entry name" value="ARYLSULFATASE FAMILY MEMBER"/>
    <property type="match status" value="1"/>
</dbReference>
<dbReference type="RefSeq" id="WP_146533752.1">
    <property type="nucleotide sequence ID" value="NZ_SJPX01000002.1"/>
</dbReference>
<dbReference type="CDD" id="cd16026">
    <property type="entry name" value="GALNS_like"/>
    <property type="match status" value="1"/>
</dbReference>
<dbReference type="OrthoDB" id="9783154at2"/>
<name>A0A5C6F505_9BACT</name>
<organism evidence="7 8">
    <name type="scientific">Rubripirellula reticaptiva</name>
    <dbReference type="NCBI Taxonomy" id="2528013"/>
    <lineage>
        <taxon>Bacteria</taxon>
        <taxon>Pseudomonadati</taxon>
        <taxon>Planctomycetota</taxon>
        <taxon>Planctomycetia</taxon>
        <taxon>Pirellulales</taxon>
        <taxon>Pirellulaceae</taxon>
        <taxon>Rubripirellula</taxon>
    </lineage>
</organism>
<comment type="similarity">
    <text evidence="1">Belongs to the sulfatase family.</text>
</comment>
<dbReference type="SUPFAM" id="SSF53649">
    <property type="entry name" value="Alkaline phosphatase-like"/>
    <property type="match status" value="1"/>
</dbReference>
<evidence type="ECO:0000256" key="1">
    <source>
        <dbReference type="ARBA" id="ARBA00008779"/>
    </source>
</evidence>